<dbReference type="EC" id="2.3.2.27" evidence="4"/>
<feature type="compositionally biased region" description="Acidic residues" evidence="20">
    <location>
        <begin position="233"/>
        <end position="251"/>
    </location>
</feature>
<feature type="transmembrane region" description="Helical" evidence="21">
    <location>
        <begin position="525"/>
        <end position="543"/>
    </location>
</feature>
<evidence type="ECO:0000256" key="4">
    <source>
        <dbReference type="ARBA" id="ARBA00012483"/>
    </source>
</evidence>
<dbReference type="InterPro" id="IPR013083">
    <property type="entry name" value="Znf_RING/FYVE/PHD"/>
</dbReference>
<evidence type="ECO:0000256" key="3">
    <source>
        <dbReference type="ARBA" id="ARBA00004906"/>
    </source>
</evidence>
<dbReference type="Ensembl" id="ENSPKIT00000010152.1">
    <property type="protein sequence ID" value="ENSPKIP00000029355.1"/>
    <property type="gene ID" value="ENSPKIG00000010625.1"/>
</dbReference>
<protein>
    <recommendedName>
        <fullName evidence="17">E3 ubiquitin-protein ligase MARCHF6</fullName>
        <ecNumber evidence="4">2.3.2.27</ecNumber>
    </recommendedName>
    <alternativeName>
        <fullName evidence="19">Membrane-associated RING finger protein 6</fullName>
    </alternativeName>
    <alternativeName>
        <fullName evidence="18">Membrane-associated RING-CH protein VI</fullName>
    </alternativeName>
</protein>
<dbReference type="CDD" id="cd16702">
    <property type="entry name" value="RING_CH-C4HC3_MARCH6"/>
    <property type="match status" value="1"/>
</dbReference>
<feature type="compositionally biased region" description="Low complexity" evidence="20">
    <location>
        <begin position="214"/>
        <end position="232"/>
    </location>
</feature>
<dbReference type="FunFam" id="3.30.40.10:FF:000096">
    <property type="entry name" value="E3 ubiquitin-protein ligase MARCH6"/>
    <property type="match status" value="1"/>
</dbReference>
<feature type="transmembrane region" description="Helical" evidence="21">
    <location>
        <begin position="805"/>
        <end position="828"/>
    </location>
</feature>
<evidence type="ECO:0000256" key="9">
    <source>
        <dbReference type="ARBA" id="ARBA00022786"/>
    </source>
</evidence>
<evidence type="ECO:0000256" key="15">
    <source>
        <dbReference type="ARBA" id="ARBA00023136"/>
    </source>
</evidence>
<evidence type="ECO:0000256" key="17">
    <source>
        <dbReference type="ARBA" id="ARBA00069012"/>
    </source>
</evidence>
<dbReference type="PANTHER" id="PTHR13145:SF0">
    <property type="entry name" value="E3 UBIQUITIN-PROTEIN LIGASE MARCHF6"/>
    <property type="match status" value="1"/>
</dbReference>
<feature type="transmembrane region" description="Helical" evidence="21">
    <location>
        <begin position="633"/>
        <end position="655"/>
    </location>
</feature>
<name>A0A3B3SGG4_9TELE</name>
<accession>A0A3B3SGG4</accession>
<feature type="transmembrane region" description="Helical" evidence="21">
    <location>
        <begin position="763"/>
        <end position="785"/>
    </location>
</feature>
<feature type="transmembrane region" description="Helical" evidence="21">
    <location>
        <begin position="848"/>
        <end position="867"/>
    </location>
</feature>
<evidence type="ECO:0000256" key="16">
    <source>
        <dbReference type="ARBA" id="ARBA00064724"/>
    </source>
</evidence>
<dbReference type="Pfam" id="PF12906">
    <property type="entry name" value="RINGv"/>
    <property type="match status" value="1"/>
</dbReference>
<sequence>MEAAEEADICRVCRSEATHDKPLYHPCVCTGSIKFIHQECLVQWLKHSRKEYCELCKHRFAFTPIYSPDMPSRLPVQDIFAGLVTSIGTAIRYWFHYTLVAFAWLGVVPLTACRIYKCLFTGSVSSLLTLPLDMLSTENLLADCLQGCFVVTCTLCAFISLVWLREQIVHGGAPQWLEQNQQQAHNVAGPANEAPGAGHRPAENQPAPAPVDPPAENVAAAGVPAAPDVPGDPAEELEADDEVEAAAEDAADGNNGAQDDMNWNALEWDRAAEELTWERMLGLDGSLVFLEHVFWVVSLNTLFILVFAFCPYHIGHFSVVGLGFEDYVKASHFEGLITTIVGYVLLAVTLIVCHGLAAVVRFQRSRRLLGVCYIVVKVSLLVVVEIGVFPLICGWWLDICSLEMFDASLKDREMSFTSAPGTTMFLHWLVGMVYVFYFASFILLLREVLRPGVLWFLRNLNDPDFNPVQEMIHLPIYRHLRRFILSVVVFGSIVLLMLWLPIRIIKQVLPSFLPYNVMLYSDAPVSELSLELLLLQVVLPALLEQGHTRQWLKGLVRAWTVTAGYLLDLHSYLLGDQEENENNGNQQARNNNNNGAAPVVGEGLHAAHQAILQQGGPVGFQPYHRPIRFPFRIVLLILFMCLTLLLASLLCLTLPVFTGRWLMSFWTGSAKIHELYTAACGLYVCWLSVRAITVMLAWMPQGRRVILLKVHEWMLMIIKTLVVAILLAGVIPLLLGLLFELVIVAPLRVPLDQTPLFYPWQDWALGVLHAKIIAAVTLMGPQWWLKTVIEQVYANGIRNIDLHFIIRKLAAPVIAVLLLSLCVPYVIAAGIVPAVGVAKEMQNLVQRRIYPFLLMVVVLMGILYFQIRQFKRLYEHIKNDK</sequence>
<keyword evidence="9" id="KW-0833">Ubl conjugation pathway</keyword>
<reference evidence="23" key="1">
    <citation type="submission" date="2025-08" db="UniProtKB">
        <authorList>
            <consortium name="Ensembl"/>
        </authorList>
    </citation>
    <scope>IDENTIFICATION</scope>
</reference>
<evidence type="ECO:0000256" key="1">
    <source>
        <dbReference type="ARBA" id="ARBA00000900"/>
    </source>
</evidence>
<dbReference type="GO" id="GO:0005789">
    <property type="term" value="C:endoplasmic reticulum membrane"/>
    <property type="evidence" value="ECO:0007669"/>
    <property type="project" value="UniProtKB-SubCell"/>
</dbReference>
<keyword evidence="11" id="KW-0862">Zinc</keyword>
<reference evidence="23" key="2">
    <citation type="submission" date="2025-09" db="UniProtKB">
        <authorList>
            <consortium name="Ensembl"/>
        </authorList>
    </citation>
    <scope>IDENTIFICATION</scope>
</reference>
<evidence type="ECO:0000313" key="23">
    <source>
        <dbReference type="Ensembl" id="ENSPKIP00000029355.1"/>
    </source>
</evidence>
<dbReference type="PANTHER" id="PTHR13145">
    <property type="entry name" value="SSM4 PROTEIN"/>
    <property type="match status" value="1"/>
</dbReference>
<evidence type="ECO:0000256" key="8">
    <source>
        <dbReference type="ARBA" id="ARBA00022771"/>
    </source>
</evidence>
<keyword evidence="24" id="KW-1185">Reference proteome</keyword>
<feature type="transmembrane region" description="Helical" evidence="21">
    <location>
        <begin position="335"/>
        <end position="359"/>
    </location>
</feature>
<feature type="transmembrane region" description="Helical" evidence="21">
    <location>
        <begin position="371"/>
        <end position="397"/>
    </location>
</feature>
<evidence type="ECO:0000313" key="24">
    <source>
        <dbReference type="Proteomes" id="UP000261540"/>
    </source>
</evidence>
<dbReference type="GeneTree" id="ENSGT00940000155171"/>
<evidence type="ECO:0000256" key="12">
    <source>
        <dbReference type="ARBA" id="ARBA00022843"/>
    </source>
</evidence>
<evidence type="ECO:0000256" key="14">
    <source>
        <dbReference type="ARBA" id="ARBA00022990"/>
    </source>
</evidence>
<keyword evidence="6 21" id="KW-0812">Transmembrane</keyword>
<evidence type="ECO:0000256" key="7">
    <source>
        <dbReference type="ARBA" id="ARBA00022723"/>
    </source>
</evidence>
<keyword evidence="5" id="KW-0808">Transferase</keyword>
<keyword evidence="10" id="KW-0256">Endoplasmic reticulum</keyword>
<keyword evidence="7" id="KW-0479">Metal-binding</keyword>
<evidence type="ECO:0000256" key="20">
    <source>
        <dbReference type="SAM" id="MobiDB-lite"/>
    </source>
</evidence>
<evidence type="ECO:0000256" key="2">
    <source>
        <dbReference type="ARBA" id="ARBA00004477"/>
    </source>
</evidence>
<dbReference type="InterPro" id="IPR056521">
    <property type="entry name" value="MARCHF6-like_C"/>
</dbReference>
<feature type="transmembrane region" description="Helical" evidence="21">
    <location>
        <begin position="720"/>
        <end position="743"/>
    </location>
</feature>
<dbReference type="GO" id="GO:0008270">
    <property type="term" value="F:zinc ion binding"/>
    <property type="evidence" value="ECO:0007669"/>
    <property type="project" value="UniProtKB-KW"/>
</dbReference>
<comment type="subunit">
    <text evidence="16">Interacts with DIO2. Interacts with SQLE.</text>
</comment>
<organism evidence="23 24">
    <name type="scientific">Paramormyrops kingsleyae</name>
    <dbReference type="NCBI Taxonomy" id="1676925"/>
    <lineage>
        <taxon>Eukaryota</taxon>
        <taxon>Metazoa</taxon>
        <taxon>Chordata</taxon>
        <taxon>Craniata</taxon>
        <taxon>Vertebrata</taxon>
        <taxon>Euteleostomi</taxon>
        <taxon>Actinopterygii</taxon>
        <taxon>Neopterygii</taxon>
        <taxon>Teleostei</taxon>
        <taxon>Osteoglossocephala</taxon>
        <taxon>Osteoglossomorpha</taxon>
        <taxon>Osteoglossiformes</taxon>
        <taxon>Mormyridae</taxon>
        <taxon>Paramormyrops</taxon>
    </lineage>
</organism>
<proteinExistence type="predicted"/>
<evidence type="ECO:0000256" key="6">
    <source>
        <dbReference type="ARBA" id="ARBA00022692"/>
    </source>
</evidence>
<dbReference type="SUPFAM" id="SSF57850">
    <property type="entry name" value="RING/U-box"/>
    <property type="match status" value="1"/>
</dbReference>
<dbReference type="Gene3D" id="3.30.40.10">
    <property type="entry name" value="Zinc/RING finger domain, C3HC4 (zinc finger)"/>
    <property type="match status" value="1"/>
</dbReference>
<dbReference type="GO" id="GO:0061630">
    <property type="term" value="F:ubiquitin protein ligase activity"/>
    <property type="evidence" value="ECO:0007669"/>
    <property type="project" value="UniProtKB-EC"/>
</dbReference>
<dbReference type="PROSITE" id="PS51292">
    <property type="entry name" value="ZF_RING_CH"/>
    <property type="match status" value="1"/>
</dbReference>
<dbReference type="Proteomes" id="UP000261540">
    <property type="component" value="Unplaced"/>
</dbReference>
<keyword evidence="14" id="KW-0007">Acetylation</keyword>
<feature type="transmembrane region" description="Helical" evidence="21">
    <location>
        <begin position="425"/>
        <end position="445"/>
    </location>
</feature>
<keyword evidence="13 21" id="KW-1133">Transmembrane helix</keyword>
<comment type="subcellular location">
    <subcellularLocation>
        <location evidence="2">Endoplasmic reticulum membrane</location>
        <topology evidence="2">Multi-pass membrane protein</topology>
    </subcellularLocation>
</comment>
<evidence type="ECO:0000256" key="18">
    <source>
        <dbReference type="ARBA" id="ARBA00082010"/>
    </source>
</evidence>
<evidence type="ECO:0000256" key="5">
    <source>
        <dbReference type="ARBA" id="ARBA00022679"/>
    </source>
</evidence>
<dbReference type="GO" id="GO:0036503">
    <property type="term" value="P:ERAD pathway"/>
    <property type="evidence" value="ECO:0007669"/>
    <property type="project" value="TreeGrafter"/>
</dbReference>
<dbReference type="SMART" id="SM00744">
    <property type="entry name" value="RINGv"/>
    <property type="match status" value="1"/>
</dbReference>
<comment type="pathway">
    <text evidence="3">Protein modification; protein ubiquitination.</text>
</comment>
<keyword evidence="12" id="KW-0832">Ubl conjugation</keyword>
<dbReference type="InterPro" id="IPR011016">
    <property type="entry name" value="Znf_RING-CH"/>
</dbReference>
<feature type="transmembrane region" description="Helical" evidence="21">
    <location>
        <begin position="483"/>
        <end position="505"/>
    </location>
</feature>
<evidence type="ECO:0000256" key="21">
    <source>
        <dbReference type="SAM" id="Phobius"/>
    </source>
</evidence>
<evidence type="ECO:0000259" key="22">
    <source>
        <dbReference type="PROSITE" id="PS51292"/>
    </source>
</evidence>
<evidence type="ECO:0000256" key="10">
    <source>
        <dbReference type="ARBA" id="ARBA00022824"/>
    </source>
</evidence>
<comment type="catalytic activity">
    <reaction evidence="1">
        <text>S-ubiquitinyl-[E2 ubiquitin-conjugating enzyme]-L-cysteine + [acceptor protein]-L-lysine = [E2 ubiquitin-conjugating enzyme]-L-cysteine + N(6)-ubiquitinyl-[acceptor protein]-L-lysine.</text>
        <dbReference type="EC" id="2.3.2.27"/>
    </reaction>
</comment>
<evidence type="ECO:0000256" key="11">
    <source>
        <dbReference type="ARBA" id="ARBA00022833"/>
    </source>
</evidence>
<feature type="transmembrane region" description="Helical" evidence="21">
    <location>
        <begin position="293"/>
        <end position="315"/>
    </location>
</feature>
<keyword evidence="15 21" id="KW-0472">Membrane</keyword>
<evidence type="ECO:0000256" key="13">
    <source>
        <dbReference type="ARBA" id="ARBA00022989"/>
    </source>
</evidence>
<evidence type="ECO:0000256" key="19">
    <source>
        <dbReference type="ARBA" id="ARBA00083917"/>
    </source>
</evidence>
<dbReference type="AlphaFoldDB" id="A0A3B3SGG4"/>
<feature type="transmembrane region" description="Helical" evidence="21">
    <location>
        <begin position="675"/>
        <end position="699"/>
    </location>
</feature>
<feature type="region of interest" description="Disordered" evidence="20">
    <location>
        <begin position="181"/>
        <end position="261"/>
    </location>
</feature>
<dbReference type="Pfam" id="PF23113">
    <property type="entry name" value="MARCHF6_C"/>
    <property type="match status" value="1"/>
</dbReference>
<feature type="transmembrane region" description="Helical" evidence="21">
    <location>
        <begin position="102"/>
        <end position="128"/>
    </location>
</feature>
<keyword evidence="8" id="KW-0863">Zinc-finger</keyword>
<feature type="domain" description="RING-CH-type" evidence="22">
    <location>
        <begin position="2"/>
        <end position="63"/>
    </location>
</feature>
<feature type="transmembrane region" description="Helical" evidence="21">
    <location>
        <begin position="140"/>
        <end position="164"/>
    </location>
</feature>
<dbReference type="STRING" id="1676925.ENSPKIP00000029355"/>